<evidence type="ECO:0000313" key="3">
    <source>
        <dbReference type="Proteomes" id="UP000537204"/>
    </source>
</evidence>
<dbReference type="EMBL" id="JACHCE010000005">
    <property type="protein sequence ID" value="MBB5637311.1"/>
    <property type="molecule type" value="Genomic_DNA"/>
</dbReference>
<reference evidence="2 3" key="1">
    <citation type="submission" date="2020-08" db="EMBL/GenBank/DDBJ databases">
        <title>Genomic Encyclopedia of Type Strains, Phase IV (KMG-V): Genome sequencing to study the core and pangenomes of soil and plant-associated prokaryotes.</title>
        <authorList>
            <person name="Whitman W."/>
        </authorList>
    </citation>
    <scope>NUCLEOTIDE SEQUENCE [LARGE SCALE GENOMIC DNA]</scope>
    <source>
        <strain evidence="2 3">S3M1</strain>
    </source>
</reference>
<dbReference type="RefSeq" id="WP_221300765.1">
    <property type="nucleotide sequence ID" value="NZ_JACHCE010000005.1"/>
</dbReference>
<sequence length="255" mass="28871">MKSAFKRLLILSISLISLNTFAQNKMQSLDELINKTDPAWPLVQKWIDSAKNKVEILEVDSVNAKQALVNTQVSTYSTLGAVIYNSGGIMIDNGWLRILGSGSAKLNRSVPEWNKGKTIQEYGDKPQYLLIADDAAGGFFAINYGAFGQDLKNVYYFAPNSLNWEPLGLGYSEFIRFCFDGDLSSFYKGLRWSTWDKFIAKLDGSKSYSFYPYLWTAEGTDIEKCKRKLVPTEELFNFNMTKQKELKTESTTDSQ</sequence>
<keyword evidence="1" id="KW-0732">Signal</keyword>
<comment type="caution">
    <text evidence="2">The sequence shown here is derived from an EMBL/GenBank/DDBJ whole genome shotgun (WGS) entry which is preliminary data.</text>
</comment>
<proteinExistence type="predicted"/>
<evidence type="ECO:0000256" key="1">
    <source>
        <dbReference type="SAM" id="SignalP"/>
    </source>
</evidence>
<dbReference type="Pfam" id="PF10946">
    <property type="entry name" value="DUF2625"/>
    <property type="match status" value="1"/>
</dbReference>
<organism evidence="2 3">
    <name type="scientific">Pedobacter cryoconitis</name>
    <dbReference type="NCBI Taxonomy" id="188932"/>
    <lineage>
        <taxon>Bacteria</taxon>
        <taxon>Pseudomonadati</taxon>
        <taxon>Bacteroidota</taxon>
        <taxon>Sphingobacteriia</taxon>
        <taxon>Sphingobacteriales</taxon>
        <taxon>Sphingobacteriaceae</taxon>
        <taxon>Pedobacter</taxon>
    </lineage>
</organism>
<name>A0A7W9DZS9_9SPHI</name>
<dbReference type="NCBIfam" id="NF008498">
    <property type="entry name" value="PRK11408.1-5"/>
    <property type="match status" value="1"/>
</dbReference>
<gene>
    <name evidence="2" type="ORF">HDE68_003226</name>
</gene>
<dbReference type="AlphaFoldDB" id="A0A7W9DZS9"/>
<evidence type="ECO:0000313" key="2">
    <source>
        <dbReference type="EMBL" id="MBB5637311.1"/>
    </source>
</evidence>
<dbReference type="Proteomes" id="UP000537204">
    <property type="component" value="Unassembled WGS sequence"/>
</dbReference>
<protein>
    <recommendedName>
        <fullName evidence="4">DUF2625 domain-containing protein</fullName>
    </recommendedName>
</protein>
<feature type="signal peptide" evidence="1">
    <location>
        <begin position="1"/>
        <end position="22"/>
    </location>
</feature>
<evidence type="ECO:0008006" key="4">
    <source>
        <dbReference type="Google" id="ProtNLM"/>
    </source>
</evidence>
<feature type="chain" id="PRO_5031332901" description="DUF2625 domain-containing protein" evidence="1">
    <location>
        <begin position="23"/>
        <end position="255"/>
    </location>
</feature>
<accession>A0A7W9DZS9</accession>
<dbReference type="InterPro" id="IPR021239">
    <property type="entry name" value="DUF2625"/>
</dbReference>